<gene>
    <name evidence="2" type="ORF">LCGC14_0744990</name>
</gene>
<dbReference type="PANTHER" id="PTHR47268:SF4">
    <property type="entry name" value="ACYLPHOSPHATASE"/>
    <property type="match status" value="1"/>
</dbReference>
<dbReference type="SUPFAM" id="SSF54975">
    <property type="entry name" value="Acylphosphatase/BLUF domain-like"/>
    <property type="match status" value="1"/>
</dbReference>
<dbReference type="PROSITE" id="PS51160">
    <property type="entry name" value="ACYLPHOSPHATASE_3"/>
    <property type="match status" value="1"/>
</dbReference>
<dbReference type="PROSITE" id="PS00151">
    <property type="entry name" value="ACYLPHOSPHATASE_2"/>
    <property type="match status" value="1"/>
</dbReference>
<evidence type="ECO:0000313" key="2">
    <source>
        <dbReference type="EMBL" id="KKN39270.1"/>
    </source>
</evidence>
<feature type="domain" description="Acylphosphatase-like" evidence="1">
    <location>
        <begin position="5"/>
        <end position="92"/>
    </location>
</feature>
<protein>
    <recommendedName>
        <fullName evidence="1">Acylphosphatase-like domain-containing protein</fullName>
    </recommendedName>
</protein>
<sequence>MKESRIKIYVFGFVQGVFFRYTTRKIARKLGLGGYVKNLQDGSVYIEAEGFEDKLYELLEFSKKGPKHAQVDHVNYEFLHPKHQFTDFDYDF</sequence>
<reference evidence="2" key="1">
    <citation type="journal article" date="2015" name="Nature">
        <title>Complex archaea that bridge the gap between prokaryotes and eukaryotes.</title>
        <authorList>
            <person name="Spang A."/>
            <person name="Saw J.H."/>
            <person name="Jorgensen S.L."/>
            <person name="Zaremba-Niedzwiedzka K."/>
            <person name="Martijn J."/>
            <person name="Lind A.E."/>
            <person name="van Eijk R."/>
            <person name="Schleper C."/>
            <person name="Guy L."/>
            <person name="Ettema T.J."/>
        </authorList>
    </citation>
    <scope>NUCLEOTIDE SEQUENCE</scope>
</reference>
<dbReference type="AlphaFoldDB" id="A0A0F9Q5N7"/>
<organism evidence="2">
    <name type="scientific">marine sediment metagenome</name>
    <dbReference type="NCBI Taxonomy" id="412755"/>
    <lineage>
        <taxon>unclassified sequences</taxon>
        <taxon>metagenomes</taxon>
        <taxon>ecological metagenomes</taxon>
    </lineage>
</organism>
<dbReference type="Pfam" id="PF00708">
    <property type="entry name" value="Acylphosphatase"/>
    <property type="match status" value="1"/>
</dbReference>
<dbReference type="InterPro" id="IPR017968">
    <property type="entry name" value="Acylphosphatase_CS"/>
</dbReference>
<proteinExistence type="predicted"/>
<dbReference type="Gene3D" id="3.30.70.100">
    <property type="match status" value="1"/>
</dbReference>
<accession>A0A0F9Q5N7</accession>
<dbReference type="EMBL" id="LAZR01001773">
    <property type="protein sequence ID" value="KKN39270.1"/>
    <property type="molecule type" value="Genomic_DNA"/>
</dbReference>
<dbReference type="GO" id="GO:0003998">
    <property type="term" value="F:acylphosphatase activity"/>
    <property type="evidence" value="ECO:0007669"/>
    <property type="project" value="InterPro"/>
</dbReference>
<dbReference type="PRINTS" id="PR00112">
    <property type="entry name" value="ACYLPHPHTASE"/>
</dbReference>
<comment type="caution">
    <text evidence="2">The sequence shown here is derived from an EMBL/GenBank/DDBJ whole genome shotgun (WGS) entry which is preliminary data.</text>
</comment>
<dbReference type="PANTHER" id="PTHR47268">
    <property type="entry name" value="ACYLPHOSPHATASE"/>
    <property type="match status" value="1"/>
</dbReference>
<dbReference type="InterPro" id="IPR001792">
    <property type="entry name" value="Acylphosphatase-like_dom"/>
</dbReference>
<dbReference type="PROSITE" id="PS00150">
    <property type="entry name" value="ACYLPHOSPHATASE_1"/>
    <property type="match status" value="1"/>
</dbReference>
<name>A0A0F9Q5N7_9ZZZZ</name>
<dbReference type="InterPro" id="IPR036046">
    <property type="entry name" value="Acylphosphatase-like_dom_sf"/>
</dbReference>
<evidence type="ECO:0000259" key="1">
    <source>
        <dbReference type="PROSITE" id="PS51160"/>
    </source>
</evidence>
<dbReference type="InterPro" id="IPR020456">
    <property type="entry name" value="Acylphosphatase"/>
</dbReference>